<keyword evidence="3" id="KW-1003">Cell membrane</keyword>
<sequence length="282" mass="32173">MSSKRTSPTPVETTGDAPEVYKPGALEVVFPMAFTACFAWVVWNMPAFLMVFREAGPAVDALARRYGEIMVLDWVAVAGSILFLVLGVKTVRRAPSEWEDWGLFDRVSVFVGRVTMLLIVVLVTVMVYEVVLRYVFERPTLWANEMSLWLAGFIFMLAGLYSMQQRSHIRIFLLYDVMPRWLQRCCDTFSTLLIVVFAFALFYGGWGEARDKFLRWETFGTAFDPPIPATLKPMLLFIVILVAIQAVANLIRDWNAEPVIHTAADDIDQDELERLRRQVGEN</sequence>
<evidence type="ECO:0000256" key="1">
    <source>
        <dbReference type="ARBA" id="ARBA00004429"/>
    </source>
</evidence>
<evidence type="ECO:0000313" key="14">
    <source>
        <dbReference type="Proteomes" id="UP000251571"/>
    </source>
</evidence>
<evidence type="ECO:0000256" key="7">
    <source>
        <dbReference type="ARBA" id="ARBA00023136"/>
    </source>
</evidence>
<dbReference type="GO" id="GO:0005886">
    <property type="term" value="C:plasma membrane"/>
    <property type="evidence" value="ECO:0007669"/>
    <property type="project" value="UniProtKB-SubCell"/>
</dbReference>
<comment type="similarity">
    <text evidence="8 9">Belongs to the TRAP transporter small permease family.</text>
</comment>
<protein>
    <recommendedName>
        <fullName evidence="9">TRAP transporter small permease protein</fullName>
    </recommendedName>
</protein>
<dbReference type="AlphaFoldDB" id="A0A2Y9ANE7"/>
<dbReference type="GO" id="GO:0022857">
    <property type="term" value="F:transmembrane transporter activity"/>
    <property type="evidence" value="ECO:0007669"/>
    <property type="project" value="UniProtKB-UniRule"/>
</dbReference>
<evidence type="ECO:0000256" key="6">
    <source>
        <dbReference type="ARBA" id="ARBA00022989"/>
    </source>
</evidence>
<keyword evidence="7 9" id="KW-0472">Membrane</keyword>
<evidence type="ECO:0000313" key="12">
    <source>
        <dbReference type="EMBL" id="SSA45890.1"/>
    </source>
</evidence>
<dbReference type="Proteomes" id="UP000251571">
    <property type="component" value="Unassembled WGS sequence"/>
</dbReference>
<feature type="transmembrane region" description="Helical" evidence="9">
    <location>
        <begin position="109"/>
        <end position="128"/>
    </location>
</feature>
<dbReference type="EMBL" id="UETC01000004">
    <property type="protein sequence ID" value="SSA45890.1"/>
    <property type="molecule type" value="Genomic_DNA"/>
</dbReference>
<dbReference type="EMBL" id="QGDJ01000004">
    <property type="protein sequence ID" value="PWJ19228.1"/>
    <property type="molecule type" value="Genomic_DNA"/>
</dbReference>
<keyword evidence="2 9" id="KW-0813">Transport</keyword>
<evidence type="ECO:0000256" key="8">
    <source>
        <dbReference type="ARBA" id="ARBA00038436"/>
    </source>
</evidence>
<feature type="transmembrane region" description="Helical" evidence="9">
    <location>
        <begin position="69"/>
        <end position="88"/>
    </location>
</feature>
<dbReference type="RefSeq" id="WP_245947432.1">
    <property type="nucleotide sequence ID" value="NZ_QGDJ01000004.1"/>
</dbReference>
<evidence type="ECO:0000256" key="4">
    <source>
        <dbReference type="ARBA" id="ARBA00022519"/>
    </source>
</evidence>
<comment type="subunit">
    <text evidence="9">The complex comprises the extracytoplasmic solute receptor protein and the two transmembrane proteins.</text>
</comment>
<reference evidence="11 13" key="2">
    <citation type="submission" date="2018-03" db="EMBL/GenBank/DDBJ databases">
        <title>Genomic Encyclopedia of Archaeal and Bacterial Type Strains, Phase II (KMG-II): from individual species to whole genera.</title>
        <authorList>
            <person name="Goeker M."/>
        </authorList>
    </citation>
    <scope>NUCLEOTIDE SEQUENCE [LARGE SCALE GENOMIC DNA]</scope>
    <source>
        <strain evidence="11 13">DSM 25227</strain>
    </source>
</reference>
<evidence type="ECO:0000313" key="13">
    <source>
        <dbReference type="Proteomes" id="UP000245839"/>
    </source>
</evidence>
<comment type="subcellular location">
    <subcellularLocation>
        <location evidence="1 9">Cell inner membrane</location>
        <topology evidence="1 9">Multi-pass membrane protein</topology>
    </subcellularLocation>
</comment>
<keyword evidence="13" id="KW-1185">Reference proteome</keyword>
<organism evidence="12 14">
    <name type="scientific">Jannaschia seohaensis</name>
    <dbReference type="NCBI Taxonomy" id="475081"/>
    <lineage>
        <taxon>Bacteria</taxon>
        <taxon>Pseudomonadati</taxon>
        <taxon>Pseudomonadota</taxon>
        <taxon>Alphaproteobacteria</taxon>
        <taxon>Rhodobacterales</taxon>
        <taxon>Roseobacteraceae</taxon>
        <taxon>Jannaschia</taxon>
    </lineage>
</organism>
<name>A0A2Y9ANE7_9RHOB</name>
<evidence type="ECO:0000256" key="3">
    <source>
        <dbReference type="ARBA" id="ARBA00022475"/>
    </source>
</evidence>
<reference evidence="12 14" key="1">
    <citation type="submission" date="2016-10" db="EMBL/GenBank/DDBJ databases">
        <authorList>
            <person name="Cai Z."/>
        </authorList>
    </citation>
    <scope>NUCLEOTIDE SEQUENCE [LARGE SCALE GENOMIC DNA]</scope>
    <source>
        <strain evidence="12 14">DSM 25227</strain>
    </source>
</reference>
<evidence type="ECO:0000256" key="9">
    <source>
        <dbReference type="RuleBase" id="RU369079"/>
    </source>
</evidence>
<accession>A0A2Y9ANE7</accession>
<feature type="transmembrane region" description="Helical" evidence="9">
    <location>
        <begin position="185"/>
        <end position="206"/>
    </location>
</feature>
<comment type="caution">
    <text evidence="9">Lacks conserved residue(s) required for the propagation of feature annotation.</text>
</comment>
<evidence type="ECO:0000313" key="11">
    <source>
        <dbReference type="EMBL" id="PWJ19228.1"/>
    </source>
</evidence>
<evidence type="ECO:0000259" key="10">
    <source>
        <dbReference type="Pfam" id="PF04290"/>
    </source>
</evidence>
<keyword evidence="4 9" id="KW-0997">Cell inner membrane</keyword>
<dbReference type="Pfam" id="PF04290">
    <property type="entry name" value="DctQ"/>
    <property type="match status" value="1"/>
</dbReference>
<dbReference type="InterPro" id="IPR007387">
    <property type="entry name" value="TRAP_DctQ"/>
</dbReference>
<dbReference type="InterPro" id="IPR055348">
    <property type="entry name" value="DctQ"/>
</dbReference>
<dbReference type="PANTHER" id="PTHR35011:SF4">
    <property type="entry name" value="SLL1102 PROTEIN"/>
    <property type="match status" value="1"/>
</dbReference>
<feature type="domain" description="Tripartite ATP-independent periplasmic transporters DctQ component" evidence="10">
    <location>
        <begin position="122"/>
        <end position="254"/>
    </location>
</feature>
<evidence type="ECO:0000256" key="2">
    <source>
        <dbReference type="ARBA" id="ARBA00022448"/>
    </source>
</evidence>
<comment type="function">
    <text evidence="9">Part of the tripartite ATP-independent periplasmic (TRAP) transport system.</text>
</comment>
<feature type="transmembrane region" description="Helical" evidence="9">
    <location>
        <begin position="28"/>
        <end position="49"/>
    </location>
</feature>
<evidence type="ECO:0000256" key="5">
    <source>
        <dbReference type="ARBA" id="ARBA00022692"/>
    </source>
</evidence>
<dbReference type="Proteomes" id="UP000245839">
    <property type="component" value="Unassembled WGS sequence"/>
</dbReference>
<proteinExistence type="inferred from homology"/>
<dbReference type="PANTHER" id="PTHR35011">
    <property type="entry name" value="2,3-DIKETO-L-GULONATE TRAP TRANSPORTER SMALL PERMEASE PROTEIN YIAM"/>
    <property type="match status" value="1"/>
</dbReference>
<gene>
    <name evidence="11" type="ORF">BCF38_104161</name>
    <name evidence="12" type="ORF">SAMN05421539_104161</name>
</gene>
<keyword evidence="5 9" id="KW-0812">Transmembrane</keyword>
<keyword evidence="6 9" id="KW-1133">Transmembrane helix</keyword>
<feature type="transmembrane region" description="Helical" evidence="9">
    <location>
        <begin position="148"/>
        <end position="164"/>
    </location>
</feature>